<dbReference type="AlphaFoldDB" id="A0AAV2GB57"/>
<organism evidence="1 2">
    <name type="scientific">Linum trigynum</name>
    <dbReference type="NCBI Taxonomy" id="586398"/>
    <lineage>
        <taxon>Eukaryota</taxon>
        <taxon>Viridiplantae</taxon>
        <taxon>Streptophyta</taxon>
        <taxon>Embryophyta</taxon>
        <taxon>Tracheophyta</taxon>
        <taxon>Spermatophyta</taxon>
        <taxon>Magnoliopsida</taxon>
        <taxon>eudicotyledons</taxon>
        <taxon>Gunneridae</taxon>
        <taxon>Pentapetalae</taxon>
        <taxon>rosids</taxon>
        <taxon>fabids</taxon>
        <taxon>Malpighiales</taxon>
        <taxon>Linaceae</taxon>
        <taxon>Linum</taxon>
    </lineage>
</organism>
<dbReference type="Proteomes" id="UP001497516">
    <property type="component" value="Chromosome 8"/>
</dbReference>
<reference evidence="1 2" key="1">
    <citation type="submission" date="2024-04" db="EMBL/GenBank/DDBJ databases">
        <authorList>
            <person name="Fracassetti M."/>
        </authorList>
    </citation>
    <scope>NUCLEOTIDE SEQUENCE [LARGE SCALE GENOMIC DNA]</scope>
</reference>
<name>A0AAV2GB57_9ROSI</name>
<proteinExistence type="predicted"/>
<evidence type="ECO:0000313" key="2">
    <source>
        <dbReference type="Proteomes" id="UP001497516"/>
    </source>
</evidence>
<gene>
    <name evidence="1" type="ORF">LTRI10_LOCUS46665</name>
</gene>
<protein>
    <submittedName>
        <fullName evidence="1">Uncharacterized protein</fullName>
    </submittedName>
</protein>
<evidence type="ECO:0000313" key="1">
    <source>
        <dbReference type="EMBL" id="CAL1406973.1"/>
    </source>
</evidence>
<dbReference type="EMBL" id="OZ034821">
    <property type="protein sequence ID" value="CAL1406973.1"/>
    <property type="molecule type" value="Genomic_DNA"/>
</dbReference>
<sequence length="128" mass="14905">MRGVADLEDNIQFQLGGEHHQLSIREFTRAMDIYSADFVDSPDAFAKLTREFDFPCFKSFYESEVNRSDSRPWDVKLSKASEVKPEWRLKVCNYLDDFISVWLSCLSSSVMNRTIDSPPFMEEFLSLV</sequence>
<keyword evidence="2" id="KW-1185">Reference proteome</keyword>
<accession>A0AAV2GB57</accession>